<sequence>MSTGEKKYKGVRRRQWGKWVSEIRVPGSKYRLWLGSYATPEAAAVAHDTAVFFLRGPGPLPAENFNFPDRVEAAYAWAPLSPHSVQRVASDAGMSADARLVDRQQRSQGMSAVGPAEGSGLASARFVNQFENFEREEFGMDQDFCVDDMEIYM</sequence>
<dbReference type="InterPro" id="IPR051032">
    <property type="entry name" value="AP2/ERF_TF_ERF_subfamily"/>
</dbReference>
<dbReference type="SMART" id="SM00380">
    <property type="entry name" value="AP2"/>
    <property type="match status" value="1"/>
</dbReference>
<keyword evidence="4" id="KW-0010">Activator</keyword>
<keyword evidence="6" id="KW-0539">Nucleus</keyword>
<dbReference type="InterPro" id="IPR016177">
    <property type="entry name" value="DNA-bd_dom_sf"/>
</dbReference>
<evidence type="ECO:0000256" key="5">
    <source>
        <dbReference type="ARBA" id="ARBA00023163"/>
    </source>
</evidence>
<dbReference type="InterPro" id="IPR036955">
    <property type="entry name" value="AP2/ERF_dom_sf"/>
</dbReference>
<evidence type="ECO:0000313" key="9">
    <source>
        <dbReference type="EMBL" id="KAF3329367.1"/>
    </source>
</evidence>
<proteinExistence type="inferred from homology"/>
<dbReference type="SUPFAM" id="SSF54171">
    <property type="entry name" value="DNA-binding domain"/>
    <property type="match status" value="1"/>
</dbReference>
<dbReference type="PRINTS" id="PR00367">
    <property type="entry name" value="ETHRSPELEMNT"/>
</dbReference>
<dbReference type="PANTHER" id="PTHR31985:SF45">
    <property type="entry name" value="ETHYLENE-RESPONSIVE TRANSCRIPTION FACTOR ERF020"/>
    <property type="match status" value="1"/>
</dbReference>
<dbReference type="InterPro" id="IPR001471">
    <property type="entry name" value="AP2/ERF_dom"/>
</dbReference>
<dbReference type="PROSITE" id="PS51032">
    <property type="entry name" value="AP2_ERF"/>
    <property type="match status" value="1"/>
</dbReference>
<evidence type="ECO:0000256" key="4">
    <source>
        <dbReference type="ARBA" id="ARBA00023159"/>
    </source>
</evidence>
<dbReference type="Pfam" id="PF00847">
    <property type="entry name" value="AP2"/>
    <property type="match status" value="1"/>
</dbReference>
<evidence type="ECO:0000256" key="6">
    <source>
        <dbReference type="ARBA" id="ARBA00023242"/>
    </source>
</evidence>
<comment type="similarity">
    <text evidence="7">Belongs to the AP2/ERF transcription factor family. ERF subfamily.</text>
</comment>
<gene>
    <name evidence="9" type="ORF">FCM35_KLT04698</name>
</gene>
<evidence type="ECO:0000313" key="10">
    <source>
        <dbReference type="Proteomes" id="UP000623129"/>
    </source>
</evidence>
<comment type="subcellular location">
    <subcellularLocation>
        <location evidence="1">Nucleus</location>
    </subcellularLocation>
</comment>
<protein>
    <submittedName>
        <fullName evidence="9">Ethylene-responsive transcription factor ERF020-like protein</fullName>
    </submittedName>
</protein>
<reference evidence="9" key="1">
    <citation type="submission" date="2020-01" db="EMBL/GenBank/DDBJ databases">
        <title>Genome sequence of Kobresia littledalei, the first chromosome-level genome in the family Cyperaceae.</title>
        <authorList>
            <person name="Qu G."/>
        </authorList>
    </citation>
    <scope>NUCLEOTIDE SEQUENCE</scope>
    <source>
        <strain evidence="9">C.B.Clarke</strain>
        <tissue evidence="9">Leaf</tissue>
    </source>
</reference>
<dbReference type="GO" id="GO:0005634">
    <property type="term" value="C:nucleus"/>
    <property type="evidence" value="ECO:0007669"/>
    <property type="project" value="UniProtKB-SubCell"/>
</dbReference>
<feature type="domain" description="AP2/ERF" evidence="8">
    <location>
        <begin position="7"/>
        <end position="68"/>
    </location>
</feature>
<dbReference type="PANTHER" id="PTHR31985">
    <property type="entry name" value="ETHYLENE-RESPONSIVE TRANSCRIPTION FACTOR ERF042-RELATED"/>
    <property type="match status" value="1"/>
</dbReference>
<dbReference type="GO" id="GO:0003700">
    <property type="term" value="F:DNA-binding transcription factor activity"/>
    <property type="evidence" value="ECO:0007669"/>
    <property type="project" value="InterPro"/>
</dbReference>
<dbReference type="EMBL" id="SWLB01000014">
    <property type="protein sequence ID" value="KAF3329367.1"/>
    <property type="molecule type" value="Genomic_DNA"/>
</dbReference>
<evidence type="ECO:0000256" key="7">
    <source>
        <dbReference type="ARBA" id="ARBA00024343"/>
    </source>
</evidence>
<evidence type="ECO:0000256" key="3">
    <source>
        <dbReference type="ARBA" id="ARBA00023125"/>
    </source>
</evidence>
<keyword evidence="2" id="KW-0805">Transcription regulation</keyword>
<evidence type="ECO:0000259" key="8">
    <source>
        <dbReference type="PROSITE" id="PS51032"/>
    </source>
</evidence>
<name>A0A833V931_9POAL</name>
<dbReference type="AlphaFoldDB" id="A0A833V931"/>
<dbReference type="CDD" id="cd00018">
    <property type="entry name" value="AP2"/>
    <property type="match status" value="1"/>
</dbReference>
<dbReference type="Gene3D" id="3.30.730.10">
    <property type="entry name" value="AP2/ERF domain"/>
    <property type="match status" value="1"/>
</dbReference>
<accession>A0A833V931</accession>
<dbReference type="GO" id="GO:0003677">
    <property type="term" value="F:DNA binding"/>
    <property type="evidence" value="ECO:0007669"/>
    <property type="project" value="UniProtKB-KW"/>
</dbReference>
<keyword evidence="5" id="KW-0804">Transcription</keyword>
<keyword evidence="10" id="KW-1185">Reference proteome</keyword>
<evidence type="ECO:0000256" key="2">
    <source>
        <dbReference type="ARBA" id="ARBA00023015"/>
    </source>
</evidence>
<comment type="caution">
    <text evidence="9">The sequence shown here is derived from an EMBL/GenBank/DDBJ whole genome shotgun (WGS) entry which is preliminary data.</text>
</comment>
<dbReference type="Proteomes" id="UP000623129">
    <property type="component" value="Unassembled WGS sequence"/>
</dbReference>
<dbReference type="OrthoDB" id="1849108at2759"/>
<keyword evidence="3" id="KW-0238">DNA-binding</keyword>
<evidence type="ECO:0000256" key="1">
    <source>
        <dbReference type="ARBA" id="ARBA00004123"/>
    </source>
</evidence>
<organism evidence="9 10">
    <name type="scientific">Carex littledalei</name>
    <dbReference type="NCBI Taxonomy" id="544730"/>
    <lineage>
        <taxon>Eukaryota</taxon>
        <taxon>Viridiplantae</taxon>
        <taxon>Streptophyta</taxon>
        <taxon>Embryophyta</taxon>
        <taxon>Tracheophyta</taxon>
        <taxon>Spermatophyta</taxon>
        <taxon>Magnoliopsida</taxon>
        <taxon>Liliopsida</taxon>
        <taxon>Poales</taxon>
        <taxon>Cyperaceae</taxon>
        <taxon>Cyperoideae</taxon>
        <taxon>Cariceae</taxon>
        <taxon>Carex</taxon>
        <taxon>Carex subgen. Euthyceras</taxon>
    </lineage>
</organism>